<evidence type="ECO:0000259" key="10">
    <source>
        <dbReference type="PROSITE" id="PS50263"/>
    </source>
</evidence>
<evidence type="ECO:0000256" key="2">
    <source>
        <dbReference type="ARBA" id="ARBA00007145"/>
    </source>
</evidence>
<dbReference type="GO" id="GO:0008795">
    <property type="term" value="F:NAD+ synthase activity"/>
    <property type="evidence" value="ECO:0007669"/>
    <property type="project" value="UniProtKB-UniRule"/>
</dbReference>
<dbReference type="PANTHER" id="PTHR23090">
    <property type="entry name" value="NH 3 /GLUTAMINE-DEPENDENT NAD + SYNTHETASE"/>
    <property type="match status" value="1"/>
</dbReference>
<evidence type="ECO:0000256" key="6">
    <source>
        <dbReference type="ARBA" id="ARBA00023027"/>
    </source>
</evidence>
<comment type="pathway">
    <text evidence="1 7 8">Cofactor biosynthesis; NAD(+) biosynthesis; NAD(+) from deamido-NAD(+) (L-Gln route): step 1/1.</text>
</comment>
<dbReference type="PIRSF" id="PIRSF006630">
    <property type="entry name" value="NADS_GAT"/>
    <property type="match status" value="1"/>
</dbReference>
<evidence type="ECO:0000256" key="8">
    <source>
        <dbReference type="PIRNR" id="PIRNR006630"/>
    </source>
</evidence>
<evidence type="ECO:0000256" key="7">
    <source>
        <dbReference type="HAMAP-Rule" id="MF_02090"/>
    </source>
</evidence>
<comment type="caution">
    <text evidence="7">Lacks conserved residue(s) required for the propagation of feature annotation.</text>
</comment>
<keyword evidence="3 7" id="KW-0436">Ligase</keyword>
<dbReference type="UniPathway" id="UPA00253">
    <property type="reaction ID" value="UER00334"/>
</dbReference>
<keyword evidence="4 7" id="KW-0547">Nucleotide-binding</keyword>
<dbReference type="OrthoDB" id="8817375at2"/>
<keyword evidence="6 7" id="KW-0520">NAD</keyword>
<keyword evidence="5 7" id="KW-0067">ATP-binding</keyword>
<comment type="caution">
    <text evidence="11">The sequence shown here is derived from an EMBL/GenBank/DDBJ whole genome shotgun (WGS) entry which is preliminary data.</text>
</comment>
<dbReference type="GO" id="GO:0009435">
    <property type="term" value="P:NAD+ biosynthetic process"/>
    <property type="evidence" value="ECO:0007669"/>
    <property type="project" value="UniProtKB-UniRule"/>
</dbReference>
<dbReference type="Pfam" id="PF02540">
    <property type="entry name" value="NAD_synthase"/>
    <property type="match status" value="1"/>
</dbReference>
<dbReference type="CDD" id="cd00553">
    <property type="entry name" value="NAD_synthase"/>
    <property type="match status" value="1"/>
</dbReference>
<keyword evidence="12" id="KW-1185">Reference proteome</keyword>
<dbReference type="NCBIfam" id="TIGR00552">
    <property type="entry name" value="nadE"/>
    <property type="match status" value="1"/>
</dbReference>
<feature type="binding site" evidence="7">
    <location>
        <position position="121"/>
    </location>
    <ligand>
        <name>L-glutamine</name>
        <dbReference type="ChEBI" id="CHEBI:58359"/>
    </ligand>
</feature>
<feature type="domain" description="CN hydrolase" evidence="10">
    <location>
        <begin position="5"/>
        <end position="255"/>
    </location>
</feature>
<dbReference type="InterPro" id="IPR003694">
    <property type="entry name" value="NAD_synthase"/>
</dbReference>
<evidence type="ECO:0000313" key="12">
    <source>
        <dbReference type="Proteomes" id="UP000293398"/>
    </source>
</evidence>
<dbReference type="EMBL" id="SHKO01000001">
    <property type="protein sequence ID" value="RZU00375.1"/>
    <property type="molecule type" value="Genomic_DNA"/>
</dbReference>
<dbReference type="PROSITE" id="PS50263">
    <property type="entry name" value="CN_HYDROLASE"/>
    <property type="match status" value="1"/>
</dbReference>
<evidence type="ECO:0000256" key="5">
    <source>
        <dbReference type="ARBA" id="ARBA00022840"/>
    </source>
</evidence>
<reference evidence="11 12" key="1">
    <citation type="submission" date="2019-02" db="EMBL/GenBank/DDBJ databases">
        <title>Genomic Encyclopedia of Type Strains, Phase IV (KMG-IV): sequencing the most valuable type-strain genomes for metagenomic binning, comparative biology and taxonomic classification.</title>
        <authorList>
            <person name="Goeker M."/>
        </authorList>
    </citation>
    <scope>NUCLEOTIDE SEQUENCE [LARGE SCALE GENOMIC DNA]</scope>
    <source>
        <strain evidence="11 12">DSM 23814</strain>
    </source>
</reference>
<comment type="function">
    <text evidence="7">Catalyzes the ATP-dependent amidation of deamido-NAD to form NAD. Uses L-glutamine as a nitrogen source.</text>
</comment>
<feature type="binding site" evidence="7">
    <location>
        <position position="523"/>
    </location>
    <ligand>
        <name>deamido-NAD(+)</name>
        <dbReference type="ChEBI" id="CHEBI:58437"/>
        <note>ligand shared between two neighboring subunits</note>
    </ligand>
</feature>
<dbReference type="Proteomes" id="UP000293398">
    <property type="component" value="Unassembled WGS sequence"/>
</dbReference>
<dbReference type="PANTHER" id="PTHR23090:SF9">
    <property type="entry name" value="GLUTAMINE-DEPENDENT NAD(+) SYNTHETASE"/>
    <property type="match status" value="1"/>
</dbReference>
<evidence type="ECO:0000256" key="4">
    <source>
        <dbReference type="ARBA" id="ARBA00022741"/>
    </source>
</evidence>
<dbReference type="SUPFAM" id="SSF56317">
    <property type="entry name" value="Carbon-nitrogen hydrolase"/>
    <property type="match status" value="1"/>
</dbReference>
<dbReference type="InterPro" id="IPR022310">
    <property type="entry name" value="NAD/GMP_synthase"/>
</dbReference>
<accession>A0A4Q7VV87</accession>
<feature type="binding site" evidence="7">
    <location>
        <position position="177"/>
    </location>
    <ligand>
        <name>L-glutamine</name>
        <dbReference type="ChEBI" id="CHEBI:58359"/>
    </ligand>
</feature>
<feature type="binding site" evidence="7">
    <location>
        <position position="183"/>
    </location>
    <ligand>
        <name>L-glutamine</name>
        <dbReference type="ChEBI" id="CHEBI:58359"/>
    </ligand>
</feature>
<organism evidence="11 12">
    <name type="scientific">Advenella incenata</name>
    <dbReference type="NCBI Taxonomy" id="267800"/>
    <lineage>
        <taxon>Bacteria</taxon>
        <taxon>Pseudomonadati</taxon>
        <taxon>Pseudomonadota</taxon>
        <taxon>Betaproteobacteria</taxon>
        <taxon>Burkholderiales</taxon>
        <taxon>Alcaligenaceae</taxon>
    </lineage>
</organism>
<dbReference type="EC" id="6.3.5.1" evidence="7 8"/>
<dbReference type="InterPro" id="IPR014729">
    <property type="entry name" value="Rossmann-like_a/b/a_fold"/>
</dbReference>
<dbReference type="Gene3D" id="3.40.50.620">
    <property type="entry name" value="HUPs"/>
    <property type="match status" value="1"/>
</dbReference>
<dbReference type="GO" id="GO:0005737">
    <property type="term" value="C:cytoplasm"/>
    <property type="evidence" value="ECO:0007669"/>
    <property type="project" value="InterPro"/>
</dbReference>
<feature type="binding site" evidence="7">
    <location>
        <position position="413"/>
    </location>
    <ligand>
        <name>deamido-NAD(+)</name>
        <dbReference type="ChEBI" id="CHEBI:58437"/>
        <note>ligand shared between two neighboring subunits</note>
    </ligand>
</feature>
<name>A0A4Q7VV87_9BURK</name>
<proteinExistence type="inferred from homology"/>
<evidence type="ECO:0000256" key="9">
    <source>
        <dbReference type="RuleBase" id="RU003811"/>
    </source>
</evidence>
<comment type="similarity">
    <text evidence="2 7 8">In the C-terminal section; belongs to the NAD synthetase family.</text>
</comment>
<gene>
    <name evidence="7" type="primary">nadE</name>
    <name evidence="11" type="ORF">EV681_2183</name>
</gene>
<dbReference type="Pfam" id="PF00795">
    <property type="entry name" value="CN_hydrolase"/>
    <property type="match status" value="1"/>
</dbReference>
<evidence type="ECO:0000256" key="3">
    <source>
        <dbReference type="ARBA" id="ARBA00022598"/>
    </source>
</evidence>
<dbReference type="GO" id="GO:0003952">
    <property type="term" value="F:NAD+ synthase (glutamine-hydrolyzing) activity"/>
    <property type="evidence" value="ECO:0007669"/>
    <property type="project" value="UniProtKB-UniRule"/>
</dbReference>
<dbReference type="Gene3D" id="3.60.110.10">
    <property type="entry name" value="Carbon-nitrogen hydrolase"/>
    <property type="match status" value="1"/>
</dbReference>
<evidence type="ECO:0000256" key="1">
    <source>
        <dbReference type="ARBA" id="ARBA00005188"/>
    </source>
</evidence>
<dbReference type="GO" id="GO:0005524">
    <property type="term" value="F:ATP binding"/>
    <property type="evidence" value="ECO:0007669"/>
    <property type="project" value="UniProtKB-UniRule"/>
</dbReference>
<dbReference type="HAMAP" id="MF_02090">
    <property type="entry name" value="NadE_glutamine_dep"/>
    <property type="match status" value="1"/>
</dbReference>
<dbReference type="CDD" id="cd07570">
    <property type="entry name" value="GAT_Gln-NAD-synth"/>
    <property type="match status" value="1"/>
</dbReference>
<dbReference type="GO" id="GO:0004359">
    <property type="term" value="F:glutaminase activity"/>
    <property type="evidence" value="ECO:0007669"/>
    <property type="project" value="InterPro"/>
</dbReference>
<sequence>MEPSVSVAFAQINQKVGDLAGNAARIVQAAALAHEQGQDILLLPELALTGYAPEDLLLRCQFLADQQAALQSLQETLAGFQDLHVVLGHVVSTDKGTFNAASVFLNGDNLGTYLKQELPNYSVFDERRYFTAGRKPLVFTVREHTFGVTICEDVWFASAATAARQAGADTLLILNASPYMVRKHETRLAVVRRNVCDTGMGAIYCNLVGGQDELVFDGHSFVIDRHGDVVTELNSFCQAMGRVQILSGQIQDLTPLPLGADHSVPVQPQENEVAEAEIWRALVMGTRDYLGKNFFGKAVIGLSGGIDSAVVLAIAVDAIGAENLHAVMMPSRFTADMSVNDAQDMAQRLAVRYDEIAISPMFNSYLEALAPIFGDLPQDTTEENLQARIRGALLMALSNKFNAIVLTTGNKSELATGYCTLYGDMVGGYAPLKDIPKTLVYRLASWRNTQSAIIPERIITRAPSAELREDQTDQDSLPEYEVLDTILEHLMEHNDSVEAIVNTGLAREDVEKVARLLRINEYKRRQGSPGPKITTRAFGRDWRFPITNGYRF</sequence>
<dbReference type="InterPro" id="IPR014445">
    <property type="entry name" value="Gln-dep_NAD_synthase"/>
</dbReference>
<dbReference type="InterPro" id="IPR036526">
    <property type="entry name" value="C-N_Hydrolase_sf"/>
</dbReference>
<comment type="similarity">
    <text evidence="9">Belongs to the NAD synthetase family.</text>
</comment>
<feature type="binding site" evidence="7">
    <location>
        <begin position="301"/>
        <end position="308"/>
    </location>
    <ligand>
        <name>ATP</name>
        <dbReference type="ChEBI" id="CHEBI:30616"/>
    </ligand>
</feature>
<comment type="catalytic activity">
    <reaction evidence="7 8">
        <text>deamido-NAD(+) + L-glutamine + ATP + H2O = L-glutamate + AMP + diphosphate + NAD(+) + H(+)</text>
        <dbReference type="Rhea" id="RHEA:24384"/>
        <dbReference type="ChEBI" id="CHEBI:15377"/>
        <dbReference type="ChEBI" id="CHEBI:15378"/>
        <dbReference type="ChEBI" id="CHEBI:29985"/>
        <dbReference type="ChEBI" id="CHEBI:30616"/>
        <dbReference type="ChEBI" id="CHEBI:33019"/>
        <dbReference type="ChEBI" id="CHEBI:57540"/>
        <dbReference type="ChEBI" id="CHEBI:58359"/>
        <dbReference type="ChEBI" id="CHEBI:58437"/>
        <dbReference type="ChEBI" id="CHEBI:456215"/>
        <dbReference type="EC" id="6.3.5.1"/>
    </reaction>
</comment>
<dbReference type="FunFam" id="3.40.50.620:FF:000106">
    <property type="entry name" value="Glutamine-dependent NAD(+) synthetase"/>
    <property type="match status" value="1"/>
</dbReference>
<feature type="active site" description="Proton acceptor; for glutaminase activity" evidence="7">
    <location>
        <position position="45"/>
    </location>
</feature>
<feature type="active site" description="Nucleophile; for glutaminase activity" evidence="7">
    <location>
        <position position="151"/>
    </location>
</feature>
<evidence type="ECO:0000313" key="11">
    <source>
        <dbReference type="EMBL" id="RZU00375.1"/>
    </source>
</evidence>
<dbReference type="SUPFAM" id="SSF52402">
    <property type="entry name" value="Adenine nucleotide alpha hydrolases-like"/>
    <property type="match status" value="1"/>
</dbReference>
<protein>
    <recommendedName>
        <fullName evidence="7 8">Glutamine-dependent NAD(+) synthetase</fullName>
        <ecNumber evidence="7 8">6.3.5.1</ecNumber>
    </recommendedName>
    <alternativeName>
        <fullName evidence="7 8">NAD(+) synthase [glutamine-hydrolyzing]</fullName>
    </alternativeName>
</protein>
<dbReference type="AlphaFoldDB" id="A0A4Q7VV87"/>
<dbReference type="NCBIfam" id="NF010588">
    <property type="entry name" value="PRK13981.1"/>
    <property type="match status" value="1"/>
</dbReference>
<dbReference type="RefSeq" id="WP_130303902.1">
    <property type="nucleotide sequence ID" value="NZ_SHKO01000001.1"/>
</dbReference>
<feature type="binding site" evidence="7">
    <location>
        <position position="408"/>
    </location>
    <ligand>
        <name>ATP</name>
        <dbReference type="ChEBI" id="CHEBI:30616"/>
    </ligand>
</feature>
<feature type="active site" description="For glutaminase activity" evidence="7">
    <location>
        <position position="115"/>
    </location>
</feature>
<dbReference type="InterPro" id="IPR003010">
    <property type="entry name" value="C-N_Hydrolase"/>
</dbReference>
<feature type="binding site" evidence="7">
    <location>
        <position position="384"/>
    </location>
    <ligand>
        <name>deamido-NAD(+)</name>
        <dbReference type="ChEBI" id="CHEBI:58437"/>
        <note>ligand shared between two neighboring subunits</note>
    </ligand>
</feature>